<feature type="transmembrane region" description="Helical" evidence="5">
    <location>
        <begin position="106"/>
        <end position="126"/>
    </location>
</feature>
<accession>A0AAV2SIA5</accession>
<evidence type="ECO:0000256" key="3">
    <source>
        <dbReference type="ARBA" id="ARBA00022989"/>
    </source>
</evidence>
<dbReference type="EMBL" id="CAXKWB010070648">
    <property type="protein sequence ID" value="CAL4194409.1"/>
    <property type="molecule type" value="Genomic_DNA"/>
</dbReference>
<comment type="caution">
    <text evidence="6">The sequence shown here is derived from an EMBL/GenBank/DDBJ whole genome shotgun (WGS) entry which is preliminary data.</text>
</comment>
<sequence length="273" mass="31511">GTIPSIMSSNGADEVDTDWVVVNRGDLRHSTQKEKAQNKNELIIFPLRTLDDFLLKSARFDVPNFNHLQKWENRVIQNLLYYQTNYFFTYLIALIMLIVIHPDKVIFGIFALSTSFTMFYHVMKYTKSLERIYKEHPVPFVILTVIISYSIIIPFCFSLLLILGILLPVLKLLLLGEFVGFTIVFLLDFLWSVIYLLVYGIILPVLIILIHASLRMRNLKNKMINTIEWSGLVQTPMGYILAGLGLEQNFSMSKLNICGTINKMNLRRLISLN</sequence>
<keyword evidence="7" id="KW-1185">Reference proteome</keyword>
<dbReference type="Pfam" id="PF03208">
    <property type="entry name" value="PRA1"/>
    <property type="match status" value="1"/>
</dbReference>
<evidence type="ECO:0000256" key="2">
    <source>
        <dbReference type="ARBA" id="ARBA00022692"/>
    </source>
</evidence>
<keyword evidence="2 5" id="KW-0812">Transmembrane</keyword>
<feature type="transmembrane region" description="Helical" evidence="5">
    <location>
        <begin position="138"/>
        <end position="169"/>
    </location>
</feature>
<proteinExistence type="inferred from homology"/>
<protein>
    <recommendedName>
        <fullName evidence="5">PRA1 family protein</fullName>
    </recommendedName>
</protein>
<feature type="transmembrane region" description="Helical" evidence="5">
    <location>
        <begin position="79"/>
        <end position="100"/>
    </location>
</feature>
<dbReference type="InterPro" id="IPR004895">
    <property type="entry name" value="Prenylated_rab_accept_PRA1"/>
</dbReference>
<dbReference type="Proteomes" id="UP001497623">
    <property type="component" value="Unassembled WGS sequence"/>
</dbReference>
<dbReference type="PANTHER" id="PTHR12859:SF0">
    <property type="entry name" value="PRA1 FAMILY PROTEIN"/>
    <property type="match status" value="1"/>
</dbReference>
<evidence type="ECO:0000313" key="7">
    <source>
        <dbReference type="Proteomes" id="UP001497623"/>
    </source>
</evidence>
<evidence type="ECO:0000256" key="4">
    <source>
        <dbReference type="ARBA" id="ARBA00023136"/>
    </source>
</evidence>
<name>A0AAV2SIA5_MEGNR</name>
<dbReference type="PANTHER" id="PTHR12859">
    <property type="entry name" value="PRA1 PROTEIN"/>
    <property type="match status" value="1"/>
</dbReference>
<organism evidence="6 7">
    <name type="scientific">Meganyctiphanes norvegica</name>
    <name type="common">Northern krill</name>
    <name type="synonym">Thysanopoda norvegica</name>
    <dbReference type="NCBI Taxonomy" id="48144"/>
    <lineage>
        <taxon>Eukaryota</taxon>
        <taxon>Metazoa</taxon>
        <taxon>Ecdysozoa</taxon>
        <taxon>Arthropoda</taxon>
        <taxon>Crustacea</taxon>
        <taxon>Multicrustacea</taxon>
        <taxon>Malacostraca</taxon>
        <taxon>Eumalacostraca</taxon>
        <taxon>Eucarida</taxon>
        <taxon>Euphausiacea</taxon>
        <taxon>Euphausiidae</taxon>
        <taxon>Meganyctiphanes</taxon>
    </lineage>
</organism>
<feature type="non-terminal residue" evidence="6">
    <location>
        <position position="1"/>
    </location>
</feature>
<comment type="similarity">
    <text evidence="5">Belongs to the PRA1 family.</text>
</comment>
<comment type="subcellular location">
    <subcellularLocation>
        <location evidence="1 5">Membrane</location>
        <topology evidence="1 5">Multi-pass membrane protein</topology>
    </subcellularLocation>
</comment>
<keyword evidence="3 5" id="KW-1133">Transmembrane helix</keyword>
<evidence type="ECO:0000313" key="6">
    <source>
        <dbReference type="EMBL" id="CAL4194409.1"/>
    </source>
</evidence>
<evidence type="ECO:0000256" key="5">
    <source>
        <dbReference type="RuleBase" id="RU363107"/>
    </source>
</evidence>
<keyword evidence="4 5" id="KW-0472">Membrane</keyword>
<feature type="transmembrane region" description="Helical" evidence="5">
    <location>
        <begin position="189"/>
        <end position="214"/>
    </location>
</feature>
<dbReference type="GO" id="GO:0016020">
    <property type="term" value="C:membrane"/>
    <property type="evidence" value="ECO:0007669"/>
    <property type="project" value="UniProtKB-SubCell"/>
</dbReference>
<reference evidence="6 7" key="1">
    <citation type="submission" date="2024-05" db="EMBL/GenBank/DDBJ databases">
        <authorList>
            <person name="Wallberg A."/>
        </authorList>
    </citation>
    <scope>NUCLEOTIDE SEQUENCE [LARGE SCALE GENOMIC DNA]</scope>
</reference>
<dbReference type="AlphaFoldDB" id="A0AAV2SIA5"/>
<gene>
    <name evidence="6" type="ORF">MNOR_LOCUS36927</name>
</gene>
<evidence type="ECO:0000256" key="1">
    <source>
        <dbReference type="ARBA" id="ARBA00004141"/>
    </source>
</evidence>